<dbReference type="GO" id="GO:0000209">
    <property type="term" value="P:protein polyubiquitination"/>
    <property type="evidence" value="ECO:0007669"/>
    <property type="project" value="TreeGrafter"/>
</dbReference>
<dbReference type="GO" id="GO:0032436">
    <property type="term" value="P:positive regulation of proteasomal ubiquitin-dependent protein catabolic process"/>
    <property type="evidence" value="ECO:0007669"/>
    <property type="project" value="TreeGrafter"/>
</dbReference>
<organism evidence="3">
    <name type="scientific">Prunus dulcis</name>
    <name type="common">Almond</name>
    <name type="synonym">Amygdalus dulcis</name>
    <dbReference type="NCBI Taxonomy" id="3755"/>
    <lineage>
        <taxon>Eukaryota</taxon>
        <taxon>Viridiplantae</taxon>
        <taxon>Streptophyta</taxon>
        <taxon>Embryophyta</taxon>
        <taxon>Tracheophyta</taxon>
        <taxon>Spermatophyta</taxon>
        <taxon>Magnoliopsida</taxon>
        <taxon>eudicotyledons</taxon>
        <taxon>Gunneridae</taxon>
        <taxon>Pentapetalae</taxon>
        <taxon>rosids</taxon>
        <taxon>fabids</taxon>
        <taxon>Rosales</taxon>
        <taxon>Rosaceae</taxon>
        <taxon>Amygdaloideae</taxon>
        <taxon>Amygdaleae</taxon>
        <taxon>Prunus</taxon>
    </lineage>
</organism>
<keyword evidence="1" id="KW-0175">Coiled coil</keyword>
<accession>A0A4Y1RI80</accession>
<dbReference type="PANTHER" id="PTHR14939:SF5">
    <property type="entry name" value="F-BOX ONLY PROTEIN 22"/>
    <property type="match status" value="1"/>
</dbReference>
<sequence>MRRRRRETTMAAKPDMVAEVEMADAKGVFSPAHDDVSVSILARPPAVSFASSAACVGKTWNQSCNKILSRPRFSSALSFNPDLHAALDEVLADAFSKALRPDFIIAYIGINFSLEETHHLITEKVGPGIPVITNKAKGLIGTDVQTDKLREVIWGSTDGDSEWNENNSNRGIVLSVGYMPGKLHDLEILANQEQQLTMDDHFLMEIMDFTCAASDQVMPDETAIVGDASAAFLCTQMDEAENYNKDAFSFAAAALVFARDQYKPEDIGETEFHVTVSSGIIPFGPYFKTVSVLEKHCLCSWVSAIMLGFESVIIDCYDVLMELKSQIKKPDMYIGVTQRRNYSILEKPPSSIRSLSFHEVKDGEGDFILVDGIGIKPGDIFFFYHADAENALITIDQARRKLKTLREDYEKNGREVFGGFIFSCENRGVSFFKSPGVDSKPFAMNFPGVPVAGMFGNGGEIGRGALLGVKKNLGLNGPRSCVHAYSLFTWPCHMFLLLRLQ</sequence>
<name>A0A4Y1RI80_PRUDU</name>
<gene>
    <name evidence="3" type="ORF">Prudu_014588</name>
</gene>
<feature type="coiled-coil region" evidence="1">
    <location>
        <begin position="388"/>
        <end position="415"/>
    </location>
</feature>
<dbReference type="EMBL" id="AP019301">
    <property type="protein sequence ID" value="BBH03656.1"/>
    <property type="molecule type" value="Genomic_DNA"/>
</dbReference>
<dbReference type="PANTHER" id="PTHR14939">
    <property type="entry name" value="F-BOX ONLY PROTEIN 22"/>
    <property type="match status" value="1"/>
</dbReference>
<evidence type="ECO:0000256" key="1">
    <source>
        <dbReference type="SAM" id="Coils"/>
    </source>
</evidence>
<reference evidence="3" key="1">
    <citation type="journal article" date="2019" name="Science">
        <title>Mutation of a bHLH transcription factor allowed almond domestication.</title>
        <authorList>
            <person name="Sanchez-Perez R."/>
            <person name="Pavan S."/>
            <person name="Mazzeo R."/>
            <person name="Moldovan C."/>
            <person name="Aiese Cigliano R."/>
            <person name="Del Cueto J."/>
            <person name="Ricciardi F."/>
            <person name="Lotti C."/>
            <person name="Ricciardi L."/>
            <person name="Dicenta F."/>
            <person name="Lopez-Marques R.L."/>
            <person name="Lindberg Moller B."/>
        </authorList>
    </citation>
    <scope>NUCLEOTIDE SEQUENCE</scope>
</reference>
<protein>
    <recommendedName>
        <fullName evidence="2">FIST C-domain domain-containing protein</fullName>
    </recommendedName>
</protein>
<feature type="domain" description="FIST C-domain" evidence="2">
    <location>
        <begin position="313"/>
        <end position="464"/>
    </location>
</feature>
<dbReference type="AlphaFoldDB" id="A0A4Y1RI80"/>
<evidence type="ECO:0000259" key="2">
    <source>
        <dbReference type="SMART" id="SM01204"/>
    </source>
</evidence>
<dbReference type="InterPro" id="IPR019494">
    <property type="entry name" value="FIST_C"/>
</dbReference>
<dbReference type="SMART" id="SM01204">
    <property type="entry name" value="FIST_C"/>
    <property type="match status" value="1"/>
</dbReference>
<proteinExistence type="predicted"/>
<evidence type="ECO:0000313" key="3">
    <source>
        <dbReference type="EMBL" id="BBH03656.1"/>
    </source>
</evidence>